<evidence type="ECO:0000256" key="1">
    <source>
        <dbReference type="SAM" id="MobiDB-lite"/>
    </source>
</evidence>
<evidence type="ECO:0000313" key="2">
    <source>
        <dbReference type="EMBL" id="SMX53140.1"/>
    </source>
</evidence>
<name>A0A1Y6K524_9CHLR</name>
<sequence length="463" mass="50931">MPKKTLIILFVLFPLVIGLACRFSSKADPTATPTEEPVVKIATEPPVIPTESKSPEKQEEPTTPPPVEISQDLVVLNQSNLFQEGSETFIGYLINNPSSDILYEDVEFTVDFYNSAGGLIDSSYTYLPSFYPNTTYGITAFSFQYDEGVTVASAEINWTFSGTSSASASENPFTTDKLRYWENAGYPLVTGKIVNNSSTTYTKLTANILCFGDDDHIVGGGSAYLDFIHLNDYAGFITYVDAFDEVARVEAYPTLTYSSKVIDKTDFTSEISIVNENFVYESNMGWFYGGLIMKNETESVLKDNYVQITFYDKDDDIITTGSGYLSALLPGESVGIAPWISTPPDDSIYARYDILLLPGKADAGYELSSNPFKVDSAAISSDSTYEVIVNFTNTYSKQVSDLDVYVLVYNADGKIIGGGDTWVSDPTPAGGSVEVEVWVSYPYSETIASVKAWVIPNYWTSFE</sequence>
<feature type="region of interest" description="Disordered" evidence="1">
    <location>
        <begin position="26"/>
        <end position="67"/>
    </location>
</feature>
<protein>
    <submittedName>
        <fullName evidence="2">Uncharacterized protein</fullName>
    </submittedName>
</protein>
<dbReference type="RefSeq" id="WP_087861098.1">
    <property type="nucleotide sequence ID" value="NZ_LT859958.1"/>
</dbReference>
<dbReference type="Proteomes" id="UP000195514">
    <property type="component" value="Chromosome I"/>
</dbReference>
<dbReference type="AlphaFoldDB" id="A0A1Y6K524"/>
<gene>
    <name evidence="2" type="ORF">CFX1CAM_0074</name>
</gene>
<proteinExistence type="predicted"/>
<dbReference type="KEGG" id="abat:CFX1CAM_0074"/>
<organism evidence="2 3">
    <name type="scientific">Candidatus Brevifilum fermentans</name>
    <dbReference type="NCBI Taxonomy" id="1986204"/>
    <lineage>
        <taxon>Bacteria</taxon>
        <taxon>Bacillati</taxon>
        <taxon>Chloroflexota</taxon>
        <taxon>Anaerolineae</taxon>
        <taxon>Anaerolineales</taxon>
        <taxon>Anaerolineaceae</taxon>
        <taxon>Candidatus Brevifilum</taxon>
    </lineage>
</organism>
<accession>A0A1Y6K524</accession>
<dbReference type="PROSITE" id="PS51257">
    <property type="entry name" value="PROKAR_LIPOPROTEIN"/>
    <property type="match status" value="1"/>
</dbReference>
<reference evidence="3" key="1">
    <citation type="submission" date="2017-05" db="EMBL/GenBank/DDBJ databases">
        <authorList>
            <person name="Kirkegaard R."/>
            <person name="Mcilroy J S."/>
        </authorList>
    </citation>
    <scope>NUCLEOTIDE SEQUENCE [LARGE SCALE GENOMIC DNA]</scope>
</reference>
<dbReference type="EMBL" id="LT859958">
    <property type="protein sequence ID" value="SMX53140.1"/>
    <property type="molecule type" value="Genomic_DNA"/>
</dbReference>
<keyword evidence="3" id="KW-1185">Reference proteome</keyword>
<evidence type="ECO:0000313" key="3">
    <source>
        <dbReference type="Proteomes" id="UP000195514"/>
    </source>
</evidence>